<gene>
    <name evidence="1" type="ORF">BACCAP_02152</name>
</gene>
<keyword evidence="2" id="KW-1185">Reference proteome</keyword>
<dbReference type="AlphaFoldDB" id="A6NVB7"/>
<accession>A6NVB7</accession>
<reference evidence="1 2" key="1">
    <citation type="submission" date="2007-04" db="EMBL/GenBank/DDBJ databases">
        <authorList>
            <person name="Fulton L."/>
            <person name="Clifton S."/>
            <person name="Fulton B."/>
            <person name="Xu J."/>
            <person name="Minx P."/>
            <person name="Pepin K.H."/>
            <person name="Johnson M."/>
            <person name="Thiruvilangam P."/>
            <person name="Bhonagiri V."/>
            <person name="Nash W.E."/>
            <person name="Mardis E.R."/>
            <person name="Wilson R.K."/>
        </authorList>
    </citation>
    <scope>NUCLEOTIDE SEQUENCE [LARGE SCALE GENOMIC DNA]</scope>
    <source>
        <strain evidence="1 2">ATCC 29799</strain>
    </source>
</reference>
<dbReference type="EMBL" id="AAXG02000013">
    <property type="protein sequence ID" value="EDM99886.1"/>
    <property type="molecule type" value="Genomic_DNA"/>
</dbReference>
<proteinExistence type="predicted"/>
<evidence type="ECO:0000313" key="2">
    <source>
        <dbReference type="Proteomes" id="UP000003639"/>
    </source>
</evidence>
<reference evidence="1 2" key="2">
    <citation type="submission" date="2007-06" db="EMBL/GenBank/DDBJ databases">
        <title>Draft genome sequence of Pseudoflavonifractor capillosus ATCC 29799.</title>
        <authorList>
            <person name="Sudarsanam P."/>
            <person name="Ley R."/>
            <person name="Guruge J."/>
            <person name="Turnbaugh P.J."/>
            <person name="Mahowald M."/>
            <person name="Liep D."/>
            <person name="Gordon J."/>
        </authorList>
    </citation>
    <scope>NUCLEOTIDE SEQUENCE [LARGE SCALE GENOMIC DNA]</scope>
    <source>
        <strain evidence="1 2">ATCC 29799</strain>
    </source>
</reference>
<name>A6NVB7_9FIRM</name>
<dbReference type="STRING" id="411467.BACCAP_02152"/>
<protein>
    <submittedName>
        <fullName evidence="1">Uncharacterized protein</fullName>
    </submittedName>
</protein>
<organism evidence="1 2">
    <name type="scientific">Pseudoflavonifractor capillosus ATCC 29799</name>
    <dbReference type="NCBI Taxonomy" id="411467"/>
    <lineage>
        <taxon>Bacteria</taxon>
        <taxon>Bacillati</taxon>
        <taxon>Bacillota</taxon>
        <taxon>Clostridia</taxon>
        <taxon>Eubacteriales</taxon>
        <taxon>Oscillospiraceae</taxon>
        <taxon>Pseudoflavonifractor</taxon>
    </lineage>
</organism>
<evidence type="ECO:0000313" key="1">
    <source>
        <dbReference type="EMBL" id="EDM99886.1"/>
    </source>
</evidence>
<comment type="caution">
    <text evidence="1">The sequence shown here is derived from an EMBL/GenBank/DDBJ whole genome shotgun (WGS) entry which is preliminary data.</text>
</comment>
<dbReference type="Proteomes" id="UP000003639">
    <property type="component" value="Unassembled WGS sequence"/>
</dbReference>
<sequence>MIPKISVKKRSNVGPALFGTSSALMMTLDVALGA</sequence>